<dbReference type="CDD" id="cd01127">
    <property type="entry name" value="TrwB_TraG_TraD_VirD4"/>
    <property type="match status" value="1"/>
</dbReference>
<evidence type="ECO:0000313" key="3">
    <source>
        <dbReference type="Proteomes" id="UP000494261"/>
    </source>
</evidence>
<dbReference type="EMBL" id="CABVQC010000033">
    <property type="protein sequence ID" value="VWB97566.1"/>
    <property type="molecule type" value="Genomic_DNA"/>
</dbReference>
<dbReference type="Gene3D" id="3.40.50.300">
    <property type="entry name" value="P-loop containing nucleotide triphosphate hydrolases"/>
    <property type="match status" value="2"/>
</dbReference>
<accession>A0A6P2NRK4</accession>
<dbReference type="InterPro" id="IPR043964">
    <property type="entry name" value="P-loop_TraG"/>
</dbReference>
<dbReference type="SMART" id="SM00382">
    <property type="entry name" value="AAA"/>
    <property type="match status" value="1"/>
</dbReference>
<organism evidence="2 3">
    <name type="scientific">Burkholderia aenigmatica</name>
    <dbReference type="NCBI Taxonomy" id="2015348"/>
    <lineage>
        <taxon>Bacteria</taxon>
        <taxon>Pseudomonadati</taxon>
        <taxon>Pseudomonadota</taxon>
        <taxon>Betaproteobacteria</taxon>
        <taxon>Burkholderiales</taxon>
        <taxon>Burkholderiaceae</taxon>
        <taxon>Burkholderia</taxon>
        <taxon>Burkholderia cepacia complex</taxon>
    </lineage>
</organism>
<proteinExistence type="predicted"/>
<evidence type="ECO:0000313" key="2">
    <source>
        <dbReference type="EMBL" id="VWB97566.1"/>
    </source>
</evidence>
<name>A0A6P2NRK4_9BURK</name>
<dbReference type="Proteomes" id="UP000494261">
    <property type="component" value="Unassembled WGS sequence"/>
</dbReference>
<dbReference type="InterPro" id="IPR051162">
    <property type="entry name" value="T4SS_component"/>
</dbReference>
<dbReference type="AlphaFoldDB" id="A0A6P2NRK4"/>
<dbReference type="SUPFAM" id="SSF52540">
    <property type="entry name" value="P-loop containing nucleoside triphosphate hydrolases"/>
    <property type="match status" value="1"/>
</dbReference>
<dbReference type="PANTHER" id="PTHR30121:SF12">
    <property type="entry name" value="TYPE IV SECRETION SYSTEM PROTEIN CAGE"/>
    <property type="match status" value="1"/>
</dbReference>
<protein>
    <submittedName>
        <fullName evidence="2">Conjugal transfer protein TrbE</fullName>
    </submittedName>
</protein>
<dbReference type="PANTHER" id="PTHR30121">
    <property type="entry name" value="UNCHARACTERIZED PROTEIN YJGR-RELATED"/>
    <property type="match status" value="1"/>
</dbReference>
<evidence type="ECO:0000259" key="1">
    <source>
        <dbReference type="SMART" id="SM00382"/>
    </source>
</evidence>
<feature type="domain" description="AAA+ ATPase" evidence="1">
    <location>
        <begin position="422"/>
        <end position="687"/>
    </location>
</feature>
<reference evidence="2 3" key="1">
    <citation type="submission" date="2019-09" db="EMBL/GenBank/DDBJ databases">
        <authorList>
            <person name="Depoorter E."/>
        </authorList>
    </citation>
    <scope>NUCLEOTIDE SEQUENCE [LARGE SCALE GENOMIC DNA]</scope>
    <source>
        <strain evidence="2">LMG 13014</strain>
    </source>
</reference>
<gene>
    <name evidence="2" type="ORF">BLA13014_04560</name>
</gene>
<sequence>MQCASVADVTFLRKRVNEMVKKLAGGWMIHSTTLRTESVEYEDNGAFPDPVTRAIENERVKQYRTEGAHYENDYYITFTYLPDPILVNRIKSFAFETSDKGVNDPVKISKKGLDYFERTLADYVSILESGMKTSLVRLMPRQERDPVTHRMVWYEDQLAFFHECLTGISNPVRVPRKAIPCGVDYAIGSYSFLPGIRPKINGTNIRVVAIEGLPDEGTQFGVLELLNRFNVKFRWTTRWIARDPEKAKASTKKIRSKWRQKIRGFVADMTGKTNGPVNKDAANMSLDAEEVLTDLESGNVSYGFWASTVVLMGDDAGYLEGVVRFFIKHVGGLGFPCRDEDVNCVEAFLGSLPGHGYENVRQPEIHSMNLADCLPLTSTWQGPVSNPCAFYKKYFPNRPVPPLFQGSASGGTPFRVVLHNGDVGHTLVCGPTGAGKSTLLGLMAASHFRYPGAKVVAFEKGESLLGLCLGAGGSHYNFMDEDSPESLKIGLAPFVHIDRQSDRTWALGYVETILALNNIKVDHDVTAEINRCLELLQTRPVHMRSFTEFNQLVQLRQVKDVLMGYETSLAGGMLNARQDTITSSRFTVFEMEKLMEMNNKHVAPVLMYIFRMIERSLDGSPTMIILDEAWLMLAHELFAEKLKEWFKVLRKANAFVVFATQELQDIANSPIASTIFSACQTKILLPNPEAQSEENLKLYKSMRLTDREIELLVNAAPKRDYFFTSPAGRRLFQLELGPVALAFVGASGVEDRKAIKELHRIHGDKWVGFWLQQRGLDPELASNANLYREAA</sequence>
<dbReference type="Pfam" id="PF19044">
    <property type="entry name" value="P-loop_TraG"/>
    <property type="match status" value="1"/>
</dbReference>
<dbReference type="InterPro" id="IPR027417">
    <property type="entry name" value="P-loop_NTPase"/>
</dbReference>
<dbReference type="InterPro" id="IPR003593">
    <property type="entry name" value="AAA+_ATPase"/>
</dbReference>